<evidence type="ECO:0000313" key="2">
    <source>
        <dbReference type="EMBL" id="MCK9798699.1"/>
    </source>
</evidence>
<reference evidence="2 3" key="2">
    <citation type="journal article" date="2023" name="Plant Pathol.">
        <title>Dismantling and reorganizing Pseudomonas marginalis sensu#lato.</title>
        <authorList>
            <person name="Sawada H."/>
            <person name="Fujikawa T."/>
            <person name="Satou M."/>
        </authorList>
    </citation>
    <scope>NUCLEOTIDE SEQUENCE [LARGE SCALE GENOMIC DNA]</scope>
    <source>
        <strain evidence="2 3">MAFF 302030</strain>
    </source>
</reference>
<name>A0A9X2C705_9PSED</name>
<feature type="transmembrane region" description="Helical" evidence="1">
    <location>
        <begin position="157"/>
        <end position="178"/>
    </location>
</feature>
<proteinExistence type="predicted"/>
<protein>
    <submittedName>
        <fullName evidence="2">Uncharacterized protein</fullName>
    </submittedName>
</protein>
<reference evidence="2 3" key="1">
    <citation type="journal article" date="2022" name="Int. J. Syst. Evol. Microbiol.">
        <title>Pseudomonas aegrilactucae sp. nov. and Pseudomonas morbosilactucae sp. nov., pathogens causing bacterial rot of lettuce in Japan.</title>
        <authorList>
            <person name="Sawada H."/>
            <person name="Fujikawa T."/>
            <person name="Satou M."/>
        </authorList>
    </citation>
    <scope>NUCLEOTIDE SEQUENCE [LARGE SCALE GENOMIC DNA]</scope>
    <source>
        <strain evidence="2 3">MAFF 302030</strain>
    </source>
</reference>
<evidence type="ECO:0000313" key="3">
    <source>
        <dbReference type="Proteomes" id="UP001155059"/>
    </source>
</evidence>
<sequence>MKSLIKPLLVAVLAAALSMLLVRLLPPVLSVVMQWLPPSWSGSWLFWANGVIAGVLVGLLAARLLTERKYYVLPLLALVFSLMVLGGWAQNRCNADQLTAIDTLSRQMDSHSNIGNPYAVVPPPVKVDLSNAPGVTQDEQGYGYNYTCISPDRAADYVLSLASDIAVCLLGVLLGLLVTPRRRTAR</sequence>
<dbReference type="Proteomes" id="UP001155059">
    <property type="component" value="Unassembled WGS sequence"/>
</dbReference>
<keyword evidence="1" id="KW-1133">Transmembrane helix</keyword>
<dbReference type="AlphaFoldDB" id="A0A9X2C705"/>
<organism evidence="2 3">
    <name type="scientific">Pseudomonas morbosilactucae</name>
    <dbReference type="NCBI Taxonomy" id="2938197"/>
    <lineage>
        <taxon>Bacteria</taxon>
        <taxon>Pseudomonadati</taxon>
        <taxon>Pseudomonadota</taxon>
        <taxon>Gammaproteobacteria</taxon>
        <taxon>Pseudomonadales</taxon>
        <taxon>Pseudomonadaceae</taxon>
        <taxon>Pseudomonas</taxon>
    </lineage>
</organism>
<dbReference type="EMBL" id="JALQCW010000030">
    <property type="protein sequence ID" value="MCK9798699.1"/>
    <property type="molecule type" value="Genomic_DNA"/>
</dbReference>
<accession>A0A9X2C705</accession>
<evidence type="ECO:0000256" key="1">
    <source>
        <dbReference type="SAM" id="Phobius"/>
    </source>
</evidence>
<comment type="caution">
    <text evidence="2">The sequence shown here is derived from an EMBL/GenBank/DDBJ whole genome shotgun (WGS) entry which is preliminary data.</text>
</comment>
<gene>
    <name evidence="2" type="ORF">M1B34_13440</name>
</gene>
<keyword evidence="1" id="KW-0812">Transmembrane</keyword>
<dbReference type="RefSeq" id="WP_185039227.1">
    <property type="nucleotide sequence ID" value="NZ_JALQCW010000030.1"/>
</dbReference>
<feature type="transmembrane region" description="Helical" evidence="1">
    <location>
        <begin position="70"/>
        <end position="89"/>
    </location>
</feature>
<feature type="transmembrane region" description="Helical" evidence="1">
    <location>
        <begin position="46"/>
        <end position="65"/>
    </location>
</feature>
<keyword evidence="1" id="KW-0472">Membrane</keyword>